<dbReference type="InterPro" id="IPR027417">
    <property type="entry name" value="P-loop_NTPase"/>
</dbReference>
<keyword evidence="2" id="KW-1185">Reference proteome</keyword>
<organism evidence="1 2">
    <name type="scientific">Mycoplasma amphoriforme A39</name>
    <dbReference type="NCBI Taxonomy" id="572419"/>
    <lineage>
        <taxon>Bacteria</taxon>
        <taxon>Bacillati</taxon>
        <taxon>Mycoplasmatota</taxon>
        <taxon>Mollicutes</taxon>
        <taxon>Mycoplasmataceae</taxon>
        <taxon>Mycoplasma</taxon>
    </lineage>
</organism>
<name>A0A292IIW1_9MOLU</name>
<dbReference type="KEGG" id="mamp:MAMA39_03820"/>
<evidence type="ECO:0000313" key="2">
    <source>
        <dbReference type="Proteomes" id="UP000261764"/>
    </source>
</evidence>
<dbReference type="SUPFAM" id="SSF52540">
    <property type="entry name" value="P-loop containing nucleoside triphosphate hydrolases"/>
    <property type="match status" value="1"/>
</dbReference>
<dbReference type="Proteomes" id="UP000261764">
    <property type="component" value="Chromosome I"/>
</dbReference>
<sequence>MFLQNETLTKWVQRILKANLVNRPNDVFDQISLSPNRSIVVISGISDTGLNQICAQLIANLSTKNRVVLFNYTDNHLKQETFDFDELTNFLRENNNTTVFINEVQNLLNTKVMIRQFKQLSRKYNCRFYLFFNQIGLLYTKFFHQQNCDHYFVNPVSYNEWLQVLEKRENSLSAFSHFLNTNGSLVCSPKTPNHLAVRLCEMVEQILRHDVYELHTKKYSIHVCLQLLHLIAYAQIPVFNFVVLATHLKLDVIELHEIIRILSATKIIRSFCVYSKDLKRVNPNEVYLVFADPMNYGLFAGINLGEKGILANLRIWISVFASSYKPFAKMVVLKDEYVPYDEQVSLFDLEKQMLLQTGIAPYSQGPMLVYLQNKNIKKTHYFQFKNLLNFLINWSNKTNPVIKLN</sequence>
<evidence type="ECO:0000313" key="1">
    <source>
        <dbReference type="EMBL" id="CDN40502.1"/>
    </source>
</evidence>
<dbReference type="EMBL" id="HG937516">
    <property type="protein sequence ID" value="CDN40502.1"/>
    <property type="molecule type" value="Genomic_DNA"/>
</dbReference>
<dbReference type="AlphaFoldDB" id="A0A292IIW1"/>
<dbReference type="RefSeq" id="WP_343251120.1">
    <property type="nucleotide sequence ID" value="NZ_HG937516.1"/>
</dbReference>
<reference evidence="1 2" key="1">
    <citation type="journal article" date="2015" name="Clin. Infect. Dis.">
        <title>Genomic Investigations unmask Mycoplasma amphoriforme, a new respiratory pathogen.</title>
        <authorList>
            <person name="Gillespie S.H."/>
            <person name="Ling C.L."/>
            <person name="Oravcova K."/>
            <person name="Pinheiro M."/>
            <person name="Wells L."/>
            <person name="Bryant J.M."/>
            <person name="McHugh T.D."/>
            <person name="Bebear C."/>
            <person name="Webster D."/>
            <person name="Harris S.R."/>
            <person name="Seth-Smith H.M."/>
            <person name="Thomson N.R."/>
        </authorList>
    </citation>
    <scope>NUCLEOTIDE SEQUENCE [LARGE SCALE GENOMIC DNA]</scope>
    <source>
        <strain evidence="1 2">A39</strain>
    </source>
</reference>
<gene>
    <name evidence="1" type="ORF">MAMA39_03820</name>
</gene>
<proteinExistence type="predicted"/>
<accession>A0A292IIW1</accession>
<protein>
    <submittedName>
        <fullName evidence="1">Uncharacterized protein</fullName>
    </submittedName>
</protein>